<reference evidence="3" key="1">
    <citation type="journal article" date="2019" name="Int. J. Syst. Evol. Microbiol.">
        <title>The Global Catalogue of Microorganisms (GCM) 10K type strain sequencing project: providing services to taxonomists for standard genome sequencing and annotation.</title>
        <authorList>
            <consortium name="The Broad Institute Genomics Platform"/>
            <consortium name="The Broad Institute Genome Sequencing Center for Infectious Disease"/>
            <person name="Wu L."/>
            <person name="Ma J."/>
        </authorList>
    </citation>
    <scope>NUCLEOTIDE SEQUENCE [LARGE SCALE GENOMIC DNA]</scope>
    <source>
        <strain evidence="3">JCM 17111</strain>
    </source>
</reference>
<evidence type="ECO:0000313" key="3">
    <source>
        <dbReference type="Proteomes" id="UP001500954"/>
    </source>
</evidence>
<protein>
    <submittedName>
        <fullName evidence="2">Uncharacterized protein</fullName>
    </submittedName>
</protein>
<keyword evidence="3" id="KW-1185">Reference proteome</keyword>
<dbReference type="SUPFAM" id="SSF82185">
    <property type="entry name" value="Histone H3 K4-specific methyltransferase SET7/9 N-terminal domain"/>
    <property type="match status" value="1"/>
</dbReference>
<feature type="compositionally biased region" description="Basic and acidic residues" evidence="1">
    <location>
        <begin position="144"/>
        <end position="155"/>
    </location>
</feature>
<sequence length="185" mass="22251">MAEKGLFYYGLKTGAWKHWYENGQLKLQEAWRNGYKHGETIAFNYDGSVSQKGSYWNNLKEGVWINYNTKDTVFYAKNQMLEEKPIGFLERTLRKKDSLEKIQIRTNKKLERKKDSLERVRKKESKFIKKRNDSIKRVKKKLNKRLEKQKDSLDRVKKKKNKAIQPKEKKKNNNGFLEKLFKKKD</sequence>
<dbReference type="Proteomes" id="UP001500954">
    <property type="component" value="Unassembled WGS sequence"/>
</dbReference>
<proteinExistence type="predicted"/>
<comment type="caution">
    <text evidence="2">The sequence shown here is derived from an EMBL/GenBank/DDBJ whole genome shotgun (WGS) entry which is preliminary data.</text>
</comment>
<evidence type="ECO:0000256" key="1">
    <source>
        <dbReference type="SAM" id="MobiDB-lite"/>
    </source>
</evidence>
<name>A0ABP6YJS9_9FLAO</name>
<dbReference type="EMBL" id="BAABCY010000092">
    <property type="protein sequence ID" value="GAA3582475.1"/>
    <property type="molecule type" value="Genomic_DNA"/>
</dbReference>
<dbReference type="Gene3D" id="2.20.110.10">
    <property type="entry name" value="Histone H3 K4-specific methyltransferase SET7/9 N-terminal domain"/>
    <property type="match status" value="1"/>
</dbReference>
<evidence type="ECO:0000313" key="2">
    <source>
        <dbReference type="EMBL" id="GAA3582475.1"/>
    </source>
</evidence>
<feature type="compositionally biased region" description="Basic residues" evidence="1">
    <location>
        <begin position="156"/>
        <end position="172"/>
    </location>
</feature>
<organism evidence="2 3">
    <name type="scientific">Snuella lapsa</name>
    <dbReference type="NCBI Taxonomy" id="870481"/>
    <lineage>
        <taxon>Bacteria</taxon>
        <taxon>Pseudomonadati</taxon>
        <taxon>Bacteroidota</taxon>
        <taxon>Flavobacteriia</taxon>
        <taxon>Flavobacteriales</taxon>
        <taxon>Flavobacteriaceae</taxon>
        <taxon>Snuella</taxon>
    </lineage>
</organism>
<accession>A0ABP6YJS9</accession>
<gene>
    <name evidence="2" type="ORF">GCM10022395_33560</name>
</gene>
<feature type="region of interest" description="Disordered" evidence="1">
    <location>
        <begin position="128"/>
        <end position="185"/>
    </location>
</feature>